<protein>
    <submittedName>
        <fullName evidence="1">Uncharacterized protein</fullName>
    </submittedName>
</protein>
<accession>A0A0A9HSA7</accession>
<dbReference type="EMBL" id="GBRH01160120">
    <property type="protein sequence ID" value="JAE37776.1"/>
    <property type="molecule type" value="Transcribed_RNA"/>
</dbReference>
<organism evidence="1">
    <name type="scientific">Arundo donax</name>
    <name type="common">Giant reed</name>
    <name type="synonym">Donax arundinaceus</name>
    <dbReference type="NCBI Taxonomy" id="35708"/>
    <lineage>
        <taxon>Eukaryota</taxon>
        <taxon>Viridiplantae</taxon>
        <taxon>Streptophyta</taxon>
        <taxon>Embryophyta</taxon>
        <taxon>Tracheophyta</taxon>
        <taxon>Spermatophyta</taxon>
        <taxon>Magnoliopsida</taxon>
        <taxon>Liliopsida</taxon>
        <taxon>Poales</taxon>
        <taxon>Poaceae</taxon>
        <taxon>PACMAD clade</taxon>
        <taxon>Arundinoideae</taxon>
        <taxon>Arundineae</taxon>
        <taxon>Arundo</taxon>
    </lineage>
</organism>
<sequence>MVIDRVGVLIFLLLFPAGTLSKVSQCLFH</sequence>
<proteinExistence type="predicted"/>
<name>A0A0A9HSA7_ARUDO</name>
<reference evidence="1" key="2">
    <citation type="journal article" date="2015" name="Data Brief">
        <title>Shoot transcriptome of the giant reed, Arundo donax.</title>
        <authorList>
            <person name="Barrero R.A."/>
            <person name="Guerrero F.D."/>
            <person name="Moolhuijzen P."/>
            <person name="Goolsby J.A."/>
            <person name="Tidwell J."/>
            <person name="Bellgard S.E."/>
            <person name="Bellgard M.I."/>
        </authorList>
    </citation>
    <scope>NUCLEOTIDE SEQUENCE</scope>
    <source>
        <tissue evidence="1">Shoot tissue taken approximately 20 cm above the soil surface</tissue>
    </source>
</reference>
<evidence type="ECO:0000313" key="1">
    <source>
        <dbReference type="EMBL" id="JAE37776.1"/>
    </source>
</evidence>
<reference evidence="1" key="1">
    <citation type="submission" date="2014-09" db="EMBL/GenBank/DDBJ databases">
        <authorList>
            <person name="Magalhaes I.L.F."/>
            <person name="Oliveira U."/>
            <person name="Santos F.R."/>
            <person name="Vidigal T.H.D.A."/>
            <person name="Brescovit A.D."/>
            <person name="Santos A.J."/>
        </authorList>
    </citation>
    <scope>NUCLEOTIDE SEQUENCE</scope>
    <source>
        <tissue evidence="1">Shoot tissue taken approximately 20 cm above the soil surface</tissue>
    </source>
</reference>
<dbReference type="AlphaFoldDB" id="A0A0A9HSA7"/>